<organism evidence="1">
    <name type="scientific">Terrestrivirus sp</name>
    <dbReference type="NCBI Taxonomy" id="2487775"/>
    <lineage>
        <taxon>Viruses</taxon>
        <taxon>Varidnaviria</taxon>
        <taxon>Bamfordvirae</taxon>
        <taxon>Nucleocytoviricota</taxon>
        <taxon>Megaviricetes</taxon>
        <taxon>Imitervirales</taxon>
        <taxon>Mimiviridae</taxon>
        <taxon>Klosneuvirinae</taxon>
    </lineage>
</organism>
<evidence type="ECO:0000313" key="1">
    <source>
        <dbReference type="EMBL" id="AYV76124.1"/>
    </source>
</evidence>
<gene>
    <name evidence="1" type="ORF">Terrestrivirus4_172</name>
</gene>
<proteinExistence type="predicted"/>
<name>A0A3G4ZP03_9VIRU</name>
<accession>A0A3G4ZP03</accession>
<reference evidence="1" key="1">
    <citation type="submission" date="2018-10" db="EMBL/GenBank/DDBJ databases">
        <title>Hidden diversity of soil giant viruses.</title>
        <authorList>
            <person name="Schulz F."/>
            <person name="Alteio L."/>
            <person name="Goudeau D."/>
            <person name="Ryan E.M."/>
            <person name="Malmstrom R.R."/>
            <person name="Blanchard J."/>
            <person name="Woyke T."/>
        </authorList>
    </citation>
    <scope>NUCLEOTIDE SEQUENCE</scope>
    <source>
        <strain evidence="1">TEV1</strain>
    </source>
</reference>
<sequence length="164" mass="19143">MDDSERETKELEASANRFKQGIATLSERVERRNNTIGMLMKYVQKLRDLCGNEEVQITMQTIEKIKEQINDVIFCKETSDSEKIQQIRTILLEDARNDKFKKSIEIMGEIANYSGAQNDNLEQSEKLIREKDVFMKYLNDVLKDDSFNDNDKLNVISMHINQLT</sequence>
<dbReference type="EMBL" id="MK071982">
    <property type="protein sequence ID" value="AYV76124.1"/>
    <property type="molecule type" value="Genomic_DNA"/>
</dbReference>
<protein>
    <submittedName>
        <fullName evidence="1">Uncharacterized protein</fullName>
    </submittedName>
</protein>